<sequence length="60" mass="6806">MLGPKKVDIVSKGVDLVDRLDRMPSFSLVRVEKTNVLLRSIEVETSDWAPVVVIEKNRKV</sequence>
<accession>A0A7W8X074</accession>
<organism evidence="1 2">
    <name type="scientific">Neomicrococcus aestuarii</name>
    <dbReference type="NCBI Taxonomy" id="556325"/>
    <lineage>
        <taxon>Bacteria</taxon>
        <taxon>Bacillati</taxon>
        <taxon>Actinomycetota</taxon>
        <taxon>Actinomycetes</taxon>
        <taxon>Micrococcales</taxon>
        <taxon>Micrococcaceae</taxon>
        <taxon>Neomicrococcus</taxon>
    </lineage>
</organism>
<evidence type="ECO:0000313" key="2">
    <source>
        <dbReference type="Proteomes" id="UP000580797"/>
    </source>
</evidence>
<dbReference type="Proteomes" id="UP000580797">
    <property type="component" value="Unassembled WGS sequence"/>
</dbReference>
<reference evidence="1 2" key="1">
    <citation type="submission" date="2020-08" db="EMBL/GenBank/DDBJ databases">
        <title>Sequencing the genomes of 1000 actinobacteria strains.</title>
        <authorList>
            <person name="Klenk H.-P."/>
        </authorList>
    </citation>
    <scope>NUCLEOTIDE SEQUENCE [LARGE SCALE GENOMIC DNA]</scope>
    <source>
        <strain evidence="1 2">DSM 105783</strain>
    </source>
</reference>
<name>A0A7W8X074_9MICC</name>
<dbReference type="AlphaFoldDB" id="A0A7W8X074"/>
<gene>
    <name evidence="1" type="ORF">HD598_001634</name>
</gene>
<protein>
    <submittedName>
        <fullName evidence="1">Uncharacterized protein</fullName>
    </submittedName>
</protein>
<evidence type="ECO:0000313" key="1">
    <source>
        <dbReference type="EMBL" id="MBB5512947.1"/>
    </source>
</evidence>
<dbReference type="EMBL" id="JACHDR010000001">
    <property type="protein sequence ID" value="MBB5512947.1"/>
    <property type="molecule type" value="Genomic_DNA"/>
</dbReference>
<comment type="caution">
    <text evidence="1">The sequence shown here is derived from an EMBL/GenBank/DDBJ whole genome shotgun (WGS) entry which is preliminary data.</text>
</comment>
<proteinExistence type="predicted"/>